<keyword evidence="3" id="KW-0963">Cytoplasm</keyword>
<evidence type="ECO:0000259" key="12">
    <source>
        <dbReference type="Pfam" id="PF00749"/>
    </source>
</evidence>
<evidence type="ECO:0000256" key="10">
    <source>
        <dbReference type="NCBIfam" id="TIGR00440"/>
    </source>
</evidence>
<feature type="domain" description="Glutamyl/glutaminyl-tRNA synthetase class Ib catalytic" evidence="12">
    <location>
        <begin position="33"/>
        <end position="343"/>
    </location>
</feature>
<keyword evidence="5 11" id="KW-0547">Nucleotide-binding</keyword>
<dbReference type="InterPro" id="IPR014729">
    <property type="entry name" value="Rossmann-like_a/b/a_fold"/>
</dbReference>
<dbReference type="EMBL" id="JMCC02000166">
    <property type="protein sequence ID" value="KIG11906.1"/>
    <property type="molecule type" value="Genomic_DNA"/>
</dbReference>
<dbReference type="InterPro" id="IPR020059">
    <property type="entry name" value="Glu/Gln-tRNA-synth_Ib_codon-bd"/>
</dbReference>
<dbReference type="GO" id="GO:0006425">
    <property type="term" value="P:glutaminyl-tRNA aminoacylation"/>
    <property type="evidence" value="ECO:0007669"/>
    <property type="project" value="UniProtKB-UniRule"/>
</dbReference>
<dbReference type="Gene3D" id="2.40.240.10">
    <property type="entry name" value="Ribosomal Protein L25, Chain P"/>
    <property type="match status" value="2"/>
</dbReference>
<dbReference type="SUPFAM" id="SSF52374">
    <property type="entry name" value="Nucleotidylyl transferase"/>
    <property type="match status" value="1"/>
</dbReference>
<dbReference type="InterPro" id="IPR049437">
    <property type="entry name" value="tRNA-synt_1c_C2"/>
</dbReference>
<dbReference type="Pfam" id="PF03950">
    <property type="entry name" value="tRNA-synt_1c_C"/>
    <property type="match status" value="1"/>
</dbReference>
<comment type="catalytic activity">
    <reaction evidence="9">
        <text>tRNA(Gln) + L-glutamine + ATP = L-glutaminyl-tRNA(Gln) + AMP + diphosphate</text>
        <dbReference type="Rhea" id="RHEA:20121"/>
        <dbReference type="Rhea" id="RHEA-COMP:9662"/>
        <dbReference type="Rhea" id="RHEA-COMP:9681"/>
        <dbReference type="ChEBI" id="CHEBI:30616"/>
        <dbReference type="ChEBI" id="CHEBI:33019"/>
        <dbReference type="ChEBI" id="CHEBI:58359"/>
        <dbReference type="ChEBI" id="CHEBI:78442"/>
        <dbReference type="ChEBI" id="CHEBI:78521"/>
        <dbReference type="ChEBI" id="CHEBI:456215"/>
        <dbReference type="EC" id="6.1.1.18"/>
    </reaction>
</comment>
<dbReference type="GO" id="GO:0004819">
    <property type="term" value="F:glutamine-tRNA ligase activity"/>
    <property type="evidence" value="ECO:0007669"/>
    <property type="project" value="UniProtKB-UniRule"/>
</dbReference>
<dbReference type="FunFam" id="3.90.800.10:FF:000001">
    <property type="entry name" value="Glutamine--tRNA ligase"/>
    <property type="match status" value="1"/>
</dbReference>
<dbReference type="Pfam" id="PF00749">
    <property type="entry name" value="tRNA-synt_1c"/>
    <property type="match status" value="1"/>
</dbReference>
<evidence type="ECO:0000313" key="16">
    <source>
        <dbReference type="Proteomes" id="UP000031599"/>
    </source>
</evidence>
<dbReference type="NCBIfam" id="NF011291">
    <property type="entry name" value="PRK14703.1"/>
    <property type="match status" value="1"/>
</dbReference>
<sequence>MTKHDDASTESPSNFIIDAVTEDLAAGRYTRPVCTRFPPEPNGYMHLGHAKGATISYGVAKRFGGLFNLRMDDTNPAAEDQVFVDAMIEDVAWLLGCDLEGRVFYASDYFEQLYLYAVQLIDKDLAYVEELTLEQIREHRGNFFKPGRPSPWRDRPVADSRRLFEEMKAGKHAPGSLTLRAKIDPAHGNMNMRDPVLYRILDQTHHRAGPWRIYPMYDYAHPLSDAIEGVTHSTCGKEFADHRPLYDWCLANVDIVEPPRQIEYAEIGITGVVLAKRHLRKLVESGVVARWDDPRLPTVRGLRRRGVPAEAIVRFCEELGVSDGSPGSVDTARLEATVRDYLNAEVPRVMGILHPLKVTIDNIPEGQIEQLDAPFMPDSDAHGSRLLPFSREIYIDRDDFMKVAPNKKYFRLSLGREVRLRYAYVLKCTEVIEDPNTGEILELRGTIDPDTKGKNPADGRKIKGTIHWIDAGAALPVEVRLYNNLFTDALEEFDGSQAIQDYVDPDSLEIVTGAFVEPSLRDAAVGHRVQFERVGYFAVDPDSESARHLVFNRTATLRDNKFKKIFKAPPK</sequence>
<dbReference type="PROSITE" id="PS00178">
    <property type="entry name" value="AA_TRNA_LIGASE_I"/>
    <property type="match status" value="1"/>
</dbReference>
<dbReference type="RefSeq" id="WP_052558864.1">
    <property type="nucleotide sequence ID" value="NZ_JMCC02000166.1"/>
</dbReference>
<evidence type="ECO:0000256" key="8">
    <source>
        <dbReference type="ARBA" id="ARBA00023146"/>
    </source>
</evidence>
<dbReference type="AlphaFoldDB" id="A0A0C2CKZ7"/>
<evidence type="ECO:0000256" key="1">
    <source>
        <dbReference type="ARBA" id="ARBA00005594"/>
    </source>
</evidence>
<dbReference type="Gene3D" id="3.40.50.620">
    <property type="entry name" value="HUPs"/>
    <property type="match status" value="1"/>
</dbReference>
<dbReference type="SUPFAM" id="SSF50715">
    <property type="entry name" value="Ribosomal protein L25-like"/>
    <property type="match status" value="1"/>
</dbReference>
<keyword evidence="7 11" id="KW-0648">Protein biosynthesis</keyword>
<keyword evidence="6 11" id="KW-0067">ATP-binding</keyword>
<gene>
    <name evidence="15" type="ORF">DB30_02310</name>
</gene>
<dbReference type="PANTHER" id="PTHR43097:SF5">
    <property type="entry name" value="GLUTAMATE--TRNA LIGASE"/>
    <property type="match status" value="1"/>
</dbReference>
<comment type="caution">
    <text evidence="15">The sequence shown here is derived from an EMBL/GenBank/DDBJ whole genome shotgun (WGS) entry which is preliminary data.</text>
</comment>
<organism evidence="15 16">
    <name type="scientific">Enhygromyxa salina</name>
    <dbReference type="NCBI Taxonomy" id="215803"/>
    <lineage>
        <taxon>Bacteria</taxon>
        <taxon>Pseudomonadati</taxon>
        <taxon>Myxococcota</taxon>
        <taxon>Polyangia</taxon>
        <taxon>Nannocystales</taxon>
        <taxon>Nannocystaceae</taxon>
        <taxon>Enhygromyxa</taxon>
    </lineage>
</organism>
<protein>
    <recommendedName>
        <fullName evidence="2 10">Glutamine--tRNA ligase</fullName>
        <ecNumber evidence="2 10">6.1.1.18</ecNumber>
    </recommendedName>
</protein>
<dbReference type="Pfam" id="PF20974">
    <property type="entry name" value="tRNA-synt_1c_C2"/>
    <property type="match status" value="1"/>
</dbReference>
<evidence type="ECO:0000256" key="4">
    <source>
        <dbReference type="ARBA" id="ARBA00022598"/>
    </source>
</evidence>
<dbReference type="InterPro" id="IPR001412">
    <property type="entry name" value="aa-tRNA-synth_I_CS"/>
</dbReference>
<name>A0A0C2CKZ7_9BACT</name>
<feature type="domain" description="tRNA synthetases class I (E and Q) anti-codon binding" evidence="14">
    <location>
        <begin position="465"/>
        <end position="540"/>
    </location>
</feature>
<reference evidence="15 16" key="1">
    <citation type="submission" date="2014-12" db="EMBL/GenBank/DDBJ databases">
        <title>Genome assembly of Enhygromyxa salina DSM 15201.</title>
        <authorList>
            <person name="Sharma G."/>
            <person name="Subramanian S."/>
        </authorList>
    </citation>
    <scope>NUCLEOTIDE SEQUENCE [LARGE SCALE GENOMIC DNA]</scope>
    <source>
        <strain evidence="15 16">DSM 15201</strain>
    </source>
</reference>
<dbReference type="GO" id="GO:0005524">
    <property type="term" value="F:ATP binding"/>
    <property type="evidence" value="ECO:0007669"/>
    <property type="project" value="UniProtKB-KW"/>
</dbReference>
<dbReference type="InterPro" id="IPR011035">
    <property type="entry name" value="Ribosomal_bL25/Gln-tRNA_synth"/>
</dbReference>
<evidence type="ECO:0000256" key="6">
    <source>
        <dbReference type="ARBA" id="ARBA00022840"/>
    </source>
</evidence>
<evidence type="ECO:0000259" key="13">
    <source>
        <dbReference type="Pfam" id="PF03950"/>
    </source>
</evidence>
<dbReference type="InterPro" id="IPR020056">
    <property type="entry name" value="Rbsml_bL25/Gln-tRNA_synth_N"/>
</dbReference>
<comment type="similarity">
    <text evidence="1 11">Belongs to the class-I aminoacyl-tRNA synthetase family.</text>
</comment>
<evidence type="ECO:0000256" key="7">
    <source>
        <dbReference type="ARBA" id="ARBA00022917"/>
    </source>
</evidence>
<proteinExistence type="inferred from homology"/>
<accession>A0A0C2CKZ7</accession>
<dbReference type="EC" id="6.1.1.18" evidence="2 10"/>
<dbReference type="GO" id="GO:0005829">
    <property type="term" value="C:cytosol"/>
    <property type="evidence" value="ECO:0007669"/>
    <property type="project" value="TreeGrafter"/>
</dbReference>
<dbReference type="InterPro" id="IPR000924">
    <property type="entry name" value="Glu/Gln-tRNA-synth"/>
</dbReference>
<evidence type="ECO:0000259" key="14">
    <source>
        <dbReference type="Pfam" id="PF20974"/>
    </source>
</evidence>
<feature type="domain" description="Glutamyl/glutaminyl-tRNA synthetase class Ib anti-codon binding" evidence="13">
    <location>
        <begin position="347"/>
        <end position="447"/>
    </location>
</feature>
<keyword evidence="8 11" id="KW-0030">Aminoacyl-tRNA synthetase</keyword>
<dbReference type="InterPro" id="IPR050132">
    <property type="entry name" value="Gln/Glu-tRNA_Ligase"/>
</dbReference>
<dbReference type="InterPro" id="IPR020058">
    <property type="entry name" value="Glu/Gln-tRNA-synth_Ib_cat-dom"/>
</dbReference>
<dbReference type="NCBIfam" id="TIGR00440">
    <property type="entry name" value="glnS"/>
    <property type="match status" value="1"/>
</dbReference>
<evidence type="ECO:0000256" key="2">
    <source>
        <dbReference type="ARBA" id="ARBA00012836"/>
    </source>
</evidence>
<evidence type="ECO:0000256" key="3">
    <source>
        <dbReference type="ARBA" id="ARBA00022490"/>
    </source>
</evidence>
<evidence type="ECO:0000256" key="5">
    <source>
        <dbReference type="ARBA" id="ARBA00022741"/>
    </source>
</evidence>
<keyword evidence="4 11" id="KW-0436">Ligase</keyword>
<evidence type="ECO:0000256" key="9">
    <source>
        <dbReference type="ARBA" id="ARBA00048270"/>
    </source>
</evidence>
<dbReference type="PANTHER" id="PTHR43097">
    <property type="entry name" value="GLUTAMINE-TRNA LIGASE"/>
    <property type="match status" value="1"/>
</dbReference>
<evidence type="ECO:0000313" key="15">
    <source>
        <dbReference type="EMBL" id="KIG11906.1"/>
    </source>
</evidence>
<dbReference type="InterPro" id="IPR004514">
    <property type="entry name" value="Gln-tRNA-synth"/>
</dbReference>
<dbReference type="FunFam" id="3.40.50.620:FF:000037">
    <property type="entry name" value="Glutamine--tRNA ligase cytoplasmic"/>
    <property type="match status" value="1"/>
</dbReference>
<dbReference type="PRINTS" id="PR00987">
    <property type="entry name" value="TRNASYNTHGLU"/>
</dbReference>
<evidence type="ECO:0000256" key="11">
    <source>
        <dbReference type="RuleBase" id="RU363037"/>
    </source>
</evidence>
<dbReference type="Proteomes" id="UP000031599">
    <property type="component" value="Unassembled WGS sequence"/>
</dbReference>